<accession>A0A7C4RTA2</accession>
<dbReference type="InterPro" id="IPR036038">
    <property type="entry name" value="Aminotransferase-like"/>
</dbReference>
<evidence type="ECO:0000256" key="2">
    <source>
        <dbReference type="ARBA" id="ARBA00022679"/>
    </source>
</evidence>
<dbReference type="NCBIfam" id="TIGR00553">
    <property type="entry name" value="pabB"/>
    <property type="match status" value="1"/>
</dbReference>
<dbReference type="InterPro" id="IPR043131">
    <property type="entry name" value="BCAT-like_N"/>
</dbReference>
<dbReference type="GO" id="GO:0000162">
    <property type="term" value="P:L-tryptophan biosynthetic process"/>
    <property type="evidence" value="ECO:0007669"/>
    <property type="project" value="TreeGrafter"/>
</dbReference>
<dbReference type="InterPro" id="IPR005802">
    <property type="entry name" value="ADC_synth_comp_1"/>
</dbReference>
<dbReference type="SUPFAM" id="SSF56322">
    <property type="entry name" value="ADC synthase"/>
    <property type="match status" value="1"/>
</dbReference>
<dbReference type="EMBL" id="DSUH01000280">
    <property type="protein sequence ID" value="HGU33604.1"/>
    <property type="molecule type" value="Genomic_DNA"/>
</dbReference>
<dbReference type="PRINTS" id="PR00095">
    <property type="entry name" value="ANTSNTHASEI"/>
</dbReference>
<name>A0A7C4RTA2_9BACT</name>
<reference evidence="5" key="1">
    <citation type="journal article" date="2020" name="mSystems">
        <title>Genome- and Community-Level Interaction Insights into Carbon Utilization and Element Cycling Functions of Hydrothermarchaeota in Hydrothermal Sediment.</title>
        <authorList>
            <person name="Zhou Z."/>
            <person name="Liu Y."/>
            <person name="Xu W."/>
            <person name="Pan J."/>
            <person name="Luo Z.H."/>
            <person name="Li M."/>
        </authorList>
    </citation>
    <scope>NUCLEOTIDE SEQUENCE [LARGE SCALE GENOMIC DNA]</scope>
    <source>
        <strain evidence="5">SpSt-477</strain>
    </source>
</reference>
<dbReference type="Gene3D" id="3.60.120.10">
    <property type="entry name" value="Anthranilate synthase"/>
    <property type="match status" value="1"/>
</dbReference>
<dbReference type="InterPro" id="IPR043132">
    <property type="entry name" value="BCAT-like_C"/>
</dbReference>
<dbReference type="InterPro" id="IPR005801">
    <property type="entry name" value="ADC_synthase"/>
</dbReference>
<sequence length="763" mass="84826">MPNPSQAKEMPAAIESLKEITGQITRIHEEAFSSGLSFMDVAARFADKPGTVLLMSGGELDCARYHFLAVHPWLKIQTWGQEALMEASGQIFRTVTDPFDLLRHVLRTYGQSITDPPEPIGTGLFGYLAYDLKDAIETLPRTTIDDLGLPHLCLYAPSAILVQDRQTKATRLFIPVREIQGQSRLDADRRAFFDVLSFHPAVDGPFACDAGGFSSPFSRSGYMDAISTIKEYIASGHIYQVNLSQRFETRFSGHPFSLFRALFTAAPAPFYAYIHAGDHHIVSSSPERFLMRRGARVETRPIKGTRPRGKTPQEDEAMRQALATSLKDDAELSMIVDLMRNDLGKVCKAGSVVVSEHKRLESYPNVFHLVSIVTGELESNADAVDLLRATFPGGSITGCPKIRAMEIIDELEPCRRHVYTGSIGYIGFHDTMDLSIAIRTITIVGNRMVFSVGGGVVFDSDPAAEYEETLHKGSSIMGIFDGRTSRATSSFRQTLWHNGALVRADKARIPVLSKGVQYGYGCFETIRADHGQIQFLEDHIERFYRAWDALFESRRPDLSWETIIHQVLAANGLKKDTASVKVMAIYGENETGLFMPELVVTASSYVHRLRQINKPGLDVAIYPHRRQSPLADHKTLNYLFYFLAGQWAKRHGADEALILNPDGSVSETNTANLLLIDGSRVIRPASEHVLPGIMEKRVLRWLEKHGYAVDHRKLMPAALLEADAVILTNSLMGPVPVLSVDGKRLRDCGTWCSELRHDLLGSP</sequence>
<dbReference type="GO" id="GO:0009396">
    <property type="term" value="P:folic acid-containing compound biosynthetic process"/>
    <property type="evidence" value="ECO:0007669"/>
    <property type="project" value="InterPro"/>
</dbReference>
<evidence type="ECO:0000313" key="5">
    <source>
        <dbReference type="EMBL" id="HGU33604.1"/>
    </source>
</evidence>
<evidence type="ECO:0000259" key="4">
    <source>
        <dbReference type="Pfam" id="PF04715"/>
    </source>
</evidence>
<dbReference type="PANTHER" id="PTHR11236">
    <property type="entry name" value="AMINOBENZOATE/ANTHRANILATE SYNTHASE"/>
    <property type="match status" value="1"/>
</dbReference>
<protein>
    <recommendedName>
        <fullName evidence="1">aminodeoxychorismate synthase</fullName>
        <ecNumber evidence="1">2.6.1.85</ecNumber>
    </recommendedName>
</protein>
<gene>
    <name evidence="5" type="primary">pabB</name>
    <name evidence="5" type="ORF">ENS29_12210</name>
</gene>
<keyword evidence="5" id="KW-0032">Aminotransferase</keyword>
<dbReference type="Pfam" id="PF01063">
    <property type="entry name" value="Aminotran_4"/>
    <property type="match status" value="1"/>
</dbReference>
<evidence type="ECO:0000256" key="1">
    <source>
        <dbReference type="ARBA" id="ARBA00013139"/>
    </source>
</evidence>
<dbReference type="AlphaFoldDB" id="A0A7C4RTA2"/>
<dbReference type="Pfam" id="PF04715">
    <property type="entry name" value="Anth_synt_I_N"/>
    <property type="match status" value="1"/>
</dbReference>
<dbReference type="PANTHER" id="PTHR11236:SF50">
    <property type="entry name" value="AMINODEOXYCHORISMATE SYNTHASE COMPONENT 1"/>
    <property type="match status" value="1"/>
</dbReference>
<dbReference type="Pfam" id="PF00425">
    <property type="entry name" value="Chorismate_bind"/>
    <property type="match status" value="1"/>
</dbReference>
<dbReference type="Gene3D" id="3.30.470.10">
    <property type="match status" value="1"/>
</dbReference>
<dbReference type="InterPro" id="IPR001544">
    <property type="entry name" value="Aminotrans_IV"/>
</dbReference>
<proteinExistence type="predicted"/>
<dbReference type="InterPro" id="IPR015890">
    <property type="entry name" value="Chorismate_C"/>
</dbReference>
<organism evidence="5">
    <name type="scientific">Desulfatirhabdium butyrativorans</name>
    <dbReference type="NCBI Taxonomy" id="340467"/>
    <lineage>
        <taxon>Bacteria</taxon>
        <taxon>Pseudomonadati</taxon>
        <taxon>Thermodesulfobacteriota</taxon>
        <taxon>Desulfobacteria</taxon>
        <taxon>Desulfobacterales</taxon>
        <taxon>Desulfatirhabdiaceae</taxon>
        <taxon>Desulfatirhabdium</taxon>
    </lineage>
</organism>
<dbReference type="SUPFAM" id="SSF56752">
    <property type="entry name" value="D-aminoacid aminotransferase-like PLP-dependent enzymes"/>
    <property type="match status" value="1"/>
</dbReference>
<feature type="domain" description="Anthranilate synthase component I N-terminal" evidence="4">
    <location>
        <begin position="37"/>
        <end position="170"/>
    </location>
</feature>
<comment type="caution">
    <text evidence="5">The sequence shown here is derived from an EMBL/GenBank/DDBJ whole genome shotgun (WGS) entry which is preliminary data.</text>
</comment>
<feature type="domain" description="Chorismate-utilising enzyme C-terminal" evidence="3">
    <location>
        <begin position="219"/>
        <end position="472"/>
    </location>
</feature>
<dbReference type="InterPro" id="IPR019999">
    <property type="entry name" value="Anth_synth_I-like"/>
</dbReference>
<evidence type="ECO:0000259" key="3">
    <source>
        <dbReference type="Pfam" id="PF00425"/>
    </source>
</evidence>
<keyword evidence="2 5" id="KW-0808">Transferase</keyword>
<dbReference type="Gene3D" id="3.20.10.10">
    <property type="entry name" value="D-amino Acid Aminotransferase, subunit A, domain 2"/>
    <property type="match status" value="1"/>
</dbReference>
<dbReference type="GO" id="GO:0046820">
    <property type="term" value="F:4-amino-4-deoxychorismate synthase activity"/>
    <property type="evidence" value="ECO:0007669"/>
    <property type="project" value="UniProtKB-EC"/>
</dbReference>
<dbReference type="EC" id="2.6.1.85" evidence="1"/>
<dbReference type="InterPro" id="IPR006805">
    <property type="entry name" value="Anth_synth_I_N"/>
</dbReference>